<comment type="caution">
    <text evidence="3">The sequence shown here is derived from an EMBL/GenBank/DDBJ whole genome shotgun (WGS) entry which is preliminary data.</text>
</comment>
<evidence type="ECO:0008006" key="5">
    <source>
        <dbReference type="Google" id="ProtNLM"/>
    </source>
</evidence>
<feature type="region of interest" description="Disordered" evidence="1">
    <location>
        <begin position="1"/>
        <end position="22"/>
    </location>
</feature>
<evidence type="ECO:0000313" key="3">
    <source>
        <dbReference type="EMBL" id="MFC0681894.1"/>
    </source>
</evidence>
<feature type="transmembrane region" description="Helical" evidence="2">
    <location>
        <begin position="53"/>
        <end position="72"/>
    </location>
</feature>
<evidence type="ECO:0000313" key="4">
    <source>
        <dbReference type="Proteomes" id="UP001589896"/>
    </source>
</evidence>
<feature type="transmembrane region" description="Helical" evidence="2">
    <location>
        <begin position="79"/>
        <end position="103"/>
    </location>
</feature>
<evidence type="ECO:0000256" key="2">
    <source>
        <dbReference type="SAM" id="Phobius"/>
    </source>
</evidence>
<proteinExistence type="predicted"/>
<keyword evidence="4" id="KW-1185">Reference proteome</keyword>
<organism evidence="3 4">
    <name type="scientific">Lysobacter korlensis</name>
    <dbReference type="NCBI Taxonomy" id="553636"/>
    <lineage>
        <taxon>Bacteria</taxon>
        <taxon>Pseudomonadati</taxon>
        <taxon>Pseudomonadota</taxon>
        <taxon>Gammaproteobacteria</taxon>
        <taxon>Lysobacterales</taxon>
        <taxon>Lysobacteraceae</taxon>
        <taxon>Lysobacter</taxon>
    </lineage>
</organism>
<protein>
    <recommendedName>
        <fullName evidence="5">Transmembrane protein</fullName>
    </recommendedName>
</protein>
<dbReference type="Proteomes" id="UP001589896">
    <property type="component" value="Unassembled WGS sequence"/>
</dbReference>
<keyword evidence="2" id="KW-0812">Transmembrane</keyword>
<dbReference type="EMBL" id="JBHLTG010000009">
    <property type="protein sequence ID" value="MFC0681894.1"/>
    <property type="molecule type" value="Genomic_DNA"/>
</dbReference>
<gene>
    <name evidence="3" type="ORF">ACFFGH_29015</name>
</gene>
<accession>A0ABV6RZ62</accession>
<evidence type="ECO:0000256" key="1">
    <source>
        <dbReference type="SAM" id="MobiDB-lite"/>
    </source>
</evidence>
<keyword evidence="2" id="KW-1133">Transmembrane helix</keyword>
<sequence length="109" mass="11041">MSSTPDIPPDPPPPDRPPQRQGGGGFLALGIVTGFAVLFSVYLALVFLAGPSWAAAIAPIVVFLVVAIVLTVRPRTRMFGAGLLIGLGVWALLGGGLCVPLLIPSGGVA</sequence>
<feature type="transmembrane region" description="Helical" evidence="2">
    <location>
        <begin position="26"/>
        <end position="47"/>
    </location>
</feature>
<reference evidence="3 4" key="1">
    <citation type="submission" date="2024-09" db="EMBL/GenBank/DDBJ databases">
        <authorList>
            <person name="Sun Q."/>
            <person name="Mori K."/>
        </authorList>
    </citation>
    <scope>NUCLEOTIDE SEQUENCE [LARGE SCALE GENOMIC DNA]</scope>
    <source>
        <strain evidence="3 4">KCTC 23076</strain>
    </source>
</reference>
<feature type="compositionally biased region" description="Pro residues" evidence="1">
    <location>
        <begin position="1"/>
        <end position="16"/>
    </location>
</feature>
<keyword evidence="2" id="KW-0472">Membrane</keyword>
<dbReference type="RefSeq" id="WP_386675373.1">
    <property type="nucleotide sequence ID" value="NZ_JBHLTG010000009.1"/>
</dbReference>
<name>A0ABV6RZ62_9GAMM</name>